<evidence type="ECO:0000313" key="2">
    <source>
        <dbReference type="Proteomes" id="UP001515943"/>
    </source>
</evidence>
<dbReference type="Gene3D" id="1.10.4080.10">
    <property type="entry name" value="ADP-ribosylation/Crystallin J1"/>
    <property type="match status" value="1"/>
</dbReference>
<gene>
    <name evidence="1" type="ORF">FXN61_19075</name>
</gene>
<dbReference type="InterPro" id="IPR036705">
    <property type="entry name" value="Ribosyl_crysJ1_sf"/>
</dbReference>
<reference evidence="1 2" key="1">
    <citation type="submission" date="2019-08" db="EMBL/GenBank/DDBJ databases">
        <title>Lentzea from Indian Himalayas.</title>
        <authorList>
            <person name="Mandal S."/>
            <person name="Mallick Gupta A."/>
            <person name="Maiti P.K."/>
            <person name="Sarkar J."/>
            <person name="Mandal S."/>
        </authorList>
    </citation>
    <scope>NUCLEOTIDE SEQUENCE [LARGE SCALE GENOMIC DNA]</scope>
    <source>
        <strain evidence="1 2">PSKA42</strain>
    </source>
</reference>
<dbReference type="InterPro" id="IPR005502">
    <property type="entry name" value="Ribosyl_crysJ1"/>
</dbReference>
<keyword evidence="2" id="KW-1185">Reference proteome</keyword>
<protein>
    <submittedName>
        <fullName evidence="1">ADP-ribosylglycohydrolase family protein</fullName>
    </submittedName>
</protein>
<dbReference type="Pfam" id="PF03747">
    <property type="entry name" value="ADP_ribosyl_GH"/>
    <property type="match status" value="1"/>
</dbReference>
<proteinExistence type="predicted"/>
<evidence type="ECO:0000313" key="1">
    <source>
        <dbReference type="EMBL" id="NKE58798.1"/>
    </source>
</evidence>
<dbReference type="SUPFAM" id="SSF101478">
    <property type="entry name" value="ADP-ribosylglycohydrolase"/>
    <property type="match status" value="1"/>
</dbReference>
<comment type="caution">
    <text evidence="1">The sequence shown here is derived from an EMBL/GenBank/DDBJ whole genome shotgun (WGS) entry which is preliminary data.</text>
</comment>
<name>A0ABX1FJP2_9PSEU</name>
<dbReference type="EMBL" id="VSRL01000065">
    <property type="protein sequence ID" value="NKE58798.1"/>
    <property type="molecule type" value="Genomic_DNA"/>
</dbReference>
<organism evidence="1 2">
    <name type="scientific">Lentzea indica</name>
    <dbReference type="NCBI Taxonomy" id="2604800"/>
    <lineage>
        <taxon>Bacteria</taxon>
        <taxon>Bacillati</taxon>
        <taxon>Actinomycetota</taxon>
        <taxon>Actinomycetes</taxon>
        <taxon>Pseudonocardiales</taxon>
        <taxon>Pseudonocardiaceae</taxon>
        <taxon>Lentzea</taxon>
    </lineage>
</organism>
<accession>A0ABX1FJP2</accession>
<dbReference type="Proteomes" id="UP001515943">
    <property type="component" value="Unassembled WGS sequence"/>
</dbReference>
<sequence length="113" mass="11239">MSACFQLGERLPGGVAGTAVADAGRDHACLAAGEGWTAEEALATGLCCAIRHADDPVQSLVRAARTSGDSDSVAALAGAFAGAAHGLAAWPADWIARIEYADQLAALSSTATA</sequence>